<dbReference type="InterPro" id="IPR045187">
    <property type="entry name" value="CcO_II"/>
</dbReference>
<dbReference type="InterPro" id="IPR014222">
    <property type="entry name" value="Cyt_c_oxidase_su2"/>
</dbReference>
<comment type="caution">
    <text evidence="16">The sequence shown here is derived from an EMBL/GenBank/DDBJ whole genome shotgun (WGS) entry which is preliminary data.</text>
</comment>
<dbReference type="InterPro" id="IPR001505">
    <property type="entry name" value="Copper_CuA"/>
</dbReference>
<evidence type="ECO:0000259" key="15">
    <source>
        <dbReference type="PROSITE" id="PS50857"/>
    </source>
</evidence>
<dbReference type="InterPro" id="IPR034236">
    <property type="entry name" value="CuRO_CcO_Caa3_II"/>
</dbReference>
<organism evidence="16 17">
    <name type="scientific">Allohahella marinimesophila</name>
    <dbReference type="NCBI Taxonomy" id="1054972"/>
    <lineage>
        <taxon>Bacteria</taxon>
        <taxon>Pseudomonadati</taxon>
        <taxon>Pseudomonadota</taxon>
        <taxon>Gammaproteobacteria</taxon>
        <taxon>Oceanospirillales</taxon>
        <taxon>Hahellaceae</taxon>
        <taxon>Allohahella</taxon>
    </lineage>
</organism>
<evidence type="ECO:0000313" key="17">
    <source>
        <dbReference type="Proteomes" id="UP001501337"/>
    </source>
</evidence>
<evidence type="ECO:0000256" key="3">
    <source>
        <dbReference type="ARBA" id="ARBA00022448"/>
    </source>
</evidence>
<feature type="domain" description="Cytochrome oxidase subunit II copper A binding" evidence="15">
    <location>
        <begin position="74"/>
        <end position="186"/>
    </location>
</feature>
<evidence type="ECO:0000256" key="11">
    <source>
        <dbReference type="ARBA" id="ARBA00024688"/>
    </source>
</evidence>
<evidence type="ECO:0000256" key="2">
    <source>
        <dbReference type="ARBA" id="ARBA00007866"/>
    </source>
</evidence>
<dbReference type="InterPro" id="IPR008972">
    <property type="entry name" value="Cupredoxin"/>
</dbReference>
<keyword evidence="6" id="KW-0479">Metal-binding</keyword>
<evidence type="ECO:0000256" key="9">
    <source>
        <dbReference type="ARBA" id="ARBA00023008"/>
    </source>
</evidence>
<dbReference type="Proteomes" id="UP001501337">
    <property type="component" value="Unassembled WGS sequence"/>
</dbReference>
<accession>A0ABP7PFT9</accession>
<evidence type="ECO:0000256" key="4">
    <source>
        <dbReference type="ARBA" id="ARBA00022660"/>
    </source>
</evidence>
<evidence type="ECO:0000256" key="6">
    <source>
        <dbReference type="ARBA" id="ARBA00022723"/>
    </source>
</evidence>
<dbReference type="SUPFAM" id="SSF49503">
    <property type="entry name" value="Cupredoxins"/>
    <property type="match status" value="1"/>
</dbReference>
<evidence type="ECO:0000256" key="12">
    <source>
        <dbReference type="ARBA" id="ARBA00031399"/>
    </source>
</evidence>
<dbReference type="CDD" id="cd04213">
    <property type="entry name" value="CuRO_CcO_Caa3_II"/>
    <property type="match status" value="1"/>
</dbReference>
<name>A0ABP7PFT9_9GAMM</name>
<dbReference type="Gene3D" id="2.60.40.420">
    <property type="entry name" value="Cupredoxins - blue copper proteins"/>
    <property type="match status" value="1"/>
</dbReference>
<keyword evidence="5 14" id="KW-0812">Transmembrane</keyword>
<evidence type="ECO:0000256" key="8">
    <source>
        <dbReference type="ARBA" id="ARBA00022989"/>
    </source>
</evidence>
<evidence type="ECO:0000256" key="13">
    <source>
        <dbReference type="ARBA" id="ARBA00047816"/>
    </source>
</evidence>
<sequence>MFGFFTVILLIVVALWLYAIKRDPGTVSDVEAQRTQNRWVLGGGLILPVVSITVILLVGIPVGRSMLPLPLESGQALRVDVQAHQWRWEVSYPDTDVGLTNELHIPAGKAVDLHLTTADVIHSFWVPRLAGKLDTMPGRTNILRIEADAPGTYHGQCAEFCGLEHTDMRFTVIAHEPATFDSWLKEKQNDD</sequence>
<comment type="function">
    <text evidence="11">Subunits I and II form the functional core of the enzyme complex. Electrons originating in cytochrome c are transferred via heme a and Cu(A) to the binuclear center formed by heme a3 and Cu(B).</text>
</comment>
<keyword evidence="9" id="KW-0186">Copper</keyword>
<evidence type="ECO:0000256" key="14">
    <source>
        <dbReference type="SAM" id="Phobius"/>
    </source>
</evidence>
<dbReference type="EMBL" id="BAABBO010000010">
    <property type="protein sequence ID" value="GAA3964982.1"/>
    <property type="molecule type" value="Genomic_DNA"/>
</dbReference>
<evidence type="ECO:0000256" key="1">
    <source>
        <dbReference type="ARBA" id="ARBA00004141"/>
    </source>
</evidence>
<keyword evidence="17" id="KW-1185">Reference proteome</keyword>
<gene>
    <name evidence="16" type="ORF">GCM10022278_23490</name>
</gene>
<comment type="catalytic activity">
    <reaction evidence="13">
        <text>4 Fe(II)-[cytochrome c] + O2 + 8 H(+)(in) = 4 Fe(III)-[cytochrome c] + 2 H2O + 4 H(+)(out)</text>
        <dbReference type="Rhea" id="RHEA:11436"/>
        <dbReference type="Rhea" id="RHEA-COMP:10350"/>
        <dbReference type="Rhea" id="RHEA-COMP:14399"/>
        <dbReference type="ChEBI" id="CHEBI:15377"/>
        <dbReference type="ChEBI" id="CHEBI:15378"/>
        <dbReference type="ChEBI" id="CHEBI:15379"/>
        <dbReference type="ChEBI" id="CHEBI:29033"/>
        <dbReference type="ChEBI" id="CHEBI:29034"/>
        <dbReference type="EC" id="7.1.1.9"/>
    </reaction>
</comment>
<dbReference type="PROSITE" id="PS50857">
    <property type="entry name" value="COX2_CUA"/>
    <property type="match status" value="1"/>
</dbReference>
<evidence type="ECO:0000256" key="7">
    <source>
        <dbReference type="ARBA" id="ARBA00022982"/>
    </source>
</evidence>
<comment type="subcellular location">
    <subcellularLocation>
        <location evidence="1">Membrane</location>
        <topology evidence="1">Multi-pass membrane protein</topology>
    </subcellularLocation>
</comment>
<keyword evidence="4" id="KW-0679">Respiratory chain</keyword>
<evidence type="ECO:0000256" key="5">
    <source>
        <dbReference type="ARBA" id="ARBA00022692"/>
    </source>
</evidence>
<keyword evidence="7" id="KW-0249">Electron transport</keyword>
<reference evidence="17" key="1">
    <citation type="journal article" date="2019" name="Int. J. Syst. Evol. Microbiol.">
        <title>The Global Catalogue of Microorganisms (GCM) 10K type strain sequencing project: providing services to taxonomists for standard genome sequencing and annotation.</title>
        <authorList>
            <consortium name="The Broad Institute Genomics Platform"/>
            <consortium name="The Broad Institute Genome Sequencing Center for Infectious Disease"/>
            <person name="Wu L."/>
            <person name="Ma J."/>
        </authorList>
    </citation>
    <scope>NUCLEOTIDE SEQUENCE [LARGE SCALE GENOMIC DNA]</scope>
    <source>
        <strain evidence="17">JCM 17555</strain>
    </source>
</reference>
<proteinExistence type="inferred from homology"/>
<dbReference type="PANTHER" id="PTHR22888:SF9">
    <property type="entry name" value="CYTOCHROME C OXIDASE SUBUNIT 2"/>
    <property type="match status" value="1"/>
</dbReference>
<evidence type="ECO:0000313" key="16">
    <source>
        <dbReference type="EMBL" id="GAA3964982.1"/>
    </source>
</evidence>
<keyword evidence="3" id="KW-0813">Transport</keyword>
<dbReference type="InterPro" id="IPR002429">
    <property type="entry name" value="CcO_II-like_C"/>
</dbReference>
<evidence type="ECO:0000256" key="10">
    <source>
        <dbReference type="ARBA" id="ARBA00023136"/>
    </source>
</evidence>
<keyword evidence="8 14" id="KW-1133">Transmembrane helix</keyword>
<feature type="transmembrane region" description="Helical" evidence="14">
    <location>
        <begin position="39"/>
        <end position="60"/>
    </location>
</feature>
<comment type="similarity">
    <text evidence="2">Belongs to the cytochrome c oxidase subunit 2 family.</text>
</comment>
<keyword evidence="10 14" id="KW-0472">Membrane</keyword>
<protein>
    <recommendedName>
        <fullName evidence="12">Cytochrome aa3 subunit 2</fullName>
    </recommendedName>
</protein>
<dbReference type="NCBIfam" id="TIGR02866">
    <property type="entry name" value="CoxB"/>
    <property type="match status" value="1"/>
</dbReference>
<dbReference type="PROSITE" id="PS00078">
    <property type="entry name" value="COX2"/>
    <property type="match status" value="1"/>
</dbReference>
<dbReference type="Pfam" id="PF00116">
    <property type="entry name" value="COX2"/>
    <property type="match status" value="1"/>
</dbReference>
<dbReference type="PANTHER" id="PTHR22888">
    <property type="entry name" value="CYTOCHROME C OXIDASE, SUBUNIT II"/>
    <property type="match status" value="1"/>
</dbReference>